<evidence type="ECO:0000256" key="1">
    <source>
        <dbReference type="SAM" id="Coils"/>
    </source>
</evidence>
<feature type="coiled-coil region" evidence="1">
    <location>
        <begin position="531"/>
        <end position="558"/>
    </location>
</feature>
<keyword evidence="1" id="KW-0175">Coiled coil</keyword>
<sequence length="563" mass="63408">MNWLMSNKQSGGEAPETPAHRWVFNALKGVVLPETPFPKTTTTSLATKDKLQNSILKSSRFTKERRANNVTFHKSVRTPPKRGLRSGLPREFPGRFPSPYTPRTVGYEDGGAESDGKDCQESPLGIEKDRRETSRASGLNPLKKLSLRLNDHKEDAMKSPDNTKSSRKASRLTEPRVLRQQAQPLKWDIDQGFAEVLESIHKNNDYLQSLIDEMQESCCQIEESFVEDRSSSGSDVTVNLDEPRSRSGQYWKAKFSDFSALTEKVRTEQNNMQRALLELKNRVNGRNNHLQETWKDKHDVLLEELAKAKRANRESAPLREVRELRRQVRDSQTTRAERDDLKQQLSIADSQIQDLQRRLESGNSSRRDAVTEVKATPASHKTTHLEMRSTEMLSDTHKYQAPQSATARRLAKAQAHQLAQTFAPKNEGTKPPVDLKDSTVPSLATSTIKETELRLHTGQRSKTLERAPAATNTSISTTLRRRTLTSSFPLPMTAAAVKSAGPADSPRPAFANLDVNAQTASQPVEDEATRERLARREAARKRLDIKRLERAKAKQETLAIAVR</sequence>
<feature type="compositionally biased region" description="Basic and acidic residues" evidence="2">
    <location>
        <begin position="114"/>
        <end position="134"/>
    </location>
</feature>
<feature type="compositionally biased region" description="Basic and acidic residues" evidence="2">
    <location>
        <begin position="357"/>
        <end position="371"/>
    </location>
</feature>
<evidence type="ECO:0000313" key="5">
    <source>
        <dbReference type="Proteomes" id="UP000013776"/>
    </source>
</evidence>
<feature type="region of interest" description="Disordered" evidence="2">
    <location>
        <begin position="68"/>
        <end position="177"/>
    </location>
</feature>
<dbReference type="EMBL" id="CAHR02000099">
    <property type="protein sequence ID" value="CCG82771.1"/>
    <property type="molecule type" value="Genomic_DNA"/>
</dbReference>
<dbReference type="OrthoDB" id="5383703at2759"/>
<protein>
    <submittedName>
        <fullName evidence="4">Spindle pole body-associated protein cut125 / FY16936</fullName>
    </submittedName>
</protein>
<dbReference type="InterPro" id="IPR021589">
    <property type="entry name" value="Cut12"/>
</dbReference>
<evidence type="ECO:0000313" key="4">
    <source>
        <dbReference type="EMBL" id="CCG82771.1"/>
    </source>
</evidence>
<feature type="compositionally biased region" description="Basic and acidic residues" evidence="2">
    <location>
        <begin position="149"/>
        <end position="158"/>
    </location>
</feature>
<proteinExistence type="predicted"/>
<evidence type="ECO:0000259" key="3">
    <source>
        <dbReference type="Pfam" id="PF11500"/>
    </source>
</evidence>
<feature type="region of interest" description="Disordered" evidence="2">
    <location>
        <begin position="357"/>
        <end position="405"/>
    </location>
</feature>
<organism evidence="4 5">
    <name type="scientific">Taphrina deformans (strain PYCC 5710 / ATCC 11124 / CBS 356.35 / IMI 108563 / JCM 9778 / NBRC 8474)</name>
    <name type="common">Peach leaf curl fungus</name>
    <name type="synonym">Lalaria deformans</name>
    <dbReference type="NCBI Taxonomy" id="1097556"/>
    <lineage>
        <taxon>Eukaryota</taxon>
        <taxon>Fungi</taxon>
        <taxon>Dikarya</taxon>
        <taxon>Ascomycota</taxon>
        <taxon>Taphrinomycotina</taxon>
        <taxon>Taphrinomycetes</taxon>
        <taxon>Taphrinales</taxon>
        <taxon>Taphrinaceae</taxon>
        <taxon>Taphrina</taxon>
    </lineage>
</organism>
<dbReference type="Pfam" id="PF11500">
    <property type="entry name" value="Cut12"/>
    <property type="match status" value="1"/>
</dbReference>
<feature type="compositionally biased region" description="Basic and acidic residues" evidence="2">
    <location>
        <begin position="383"/>
        <end position="398"/>
    </location>
</feature>
<accession>R4XH96</accession>
<dbReference type="AlphaFoldDB" id="R4XH96"/>
<gene>
    <name evidence="4" type="ORF">TAPDE_002920</name>
</gene>
<evidence type="ECO:0000256" key="2">
    <source>
        <dbReference type="SAM" id="MobiDB-lite"/>
    </source>
</evidence>
<reference evidence="4 5" key="1">
    <citation type="journal article" date="2013" name="MBio">
        <title>Genome sequencing of the plant pathogen Taphrina deformans, the causal agent of peach leaf curl.</title>
        <authorList>
            <person name="Cisse O.H."/>
            <person name="Almeida J.M.G.C.F."/>
            <person name="Fonseca A."/>
            <person name="Kumar A.A."/>
            <person name="Salojaervi J."/>
            <person name="Overmyer K."/>
            <person name="Hauser P.M."/>
            <person name="Pagni M."/>
        </authorList>
    </citation>
    <scope>NUCLEOTIDE SEQUENCE [LARGE SCALE GENOMIC DNA]</scope>
    <source>
        <strain evidence="5">PYCC 5710 / ATCC 11124 / CBS 356.35 / IMI 108563 / JCM 9778 / NBRC 8474</strain>
    </source>
</reference>
<dbReference type="Proteomes" id="UP000013776">
    <property type="component" value="Unassembled WGS sequence"/>
</dbReference>
<feature type="domain" description="Spindle pole body-associated protein cut12" evidence="3">
    <location>
        <begin position="223"/>
        <end position="262"/>
    </location>
</feature>
<feature type="compositionally biased region" description="Basic residues" evidence="2">
    <location>
        <begin position="74"/>
        <end position="84"/>
    </location>
</feature>
<comment type="caution">
    <text evidence="4">The sequence shown here is derived from an EMBL/GenBank/DDBJ whole genome shotgun (WGS) entry which is preliminary data.</text>
</comment>
<keyword evidence="5" id="KW-1185">Reference proteome</keyword>
<dbReference type="VEuPathDB" id="FungiDB:TAPDE_002920"/>
<name>R4XH96_TAPDE</name>